<sequence>MERTPPISPLFLRLRAWAFGIISLLSFTWITLLCVLAYTRFTLSSRPEKTFIVVLLLINLVTVILLPVMLLLRFRPWLDVARMLTLLTCHIGVAATYVVWVPNMQCSSSNVDEKGICELVNAYMLIGAWFIPALLIVYCCCLALMVYRRRRRLAAEALEPKQTTGSPSLVPDSQTLTATAESNMPQKPNLSIAVPSRSHLSHISPSLAPSTPSVYSTQASVYGGVAETPKSTRSEKACSSRLSKPVPNWAFAY</sequence>
<dbReference type="EMBL" id="MU117966">
    <property type="protein sequence ID" value="KAF9652840.1"/>
    <property type="molecule type" value="Genomic_DNA"/>
</dbReference>
<keyword evidence="2" id="KW-1185">Reference proteome</keyword>
<evidence type="ECO:0000313" key="1">
    <source>
        <dbReference type="EMBL" id="KAF9652840.1"/>
    </source>
</evidence>
<reference evidence="1" key="1">
    <citation type="submission" date="2019-10" db="EMBL/GenBank/DDBJ databases">
        <authorList>
            <consortium name="DOE Joint Genome Institute"/>
            <person name="Kuo A."/>
            <person name="Miyauchi S."/>
            <person name="Kiss E."/>
            <person name="Drula E."/>
            <person name="Kohler A."/>
            <person name="Sanchez-Garcia M."/>
            <person name="Andreopoulos B."/>
            <person name="Barry K.W."/>
            <person name="Bonito G."/>
            <person name="Buee M."/>
            <person name="Carver A."/>
            <person name="Chen C."/>
            <person name="Cichocki N."/>
            <person name="Clum A."/>
            <person name="Culley D."/>
            <person name="Crous P.W."/>
            <person name="Fauchery L."/>
            <person name="Girlanda M."/>
            <person name="Hayes R."/>
            <person name="Keri Z."/>
            <person name="Labutti K."/>
            <person name="Lipzen A."/>
            <person name="Lombard V."/>
            <person name="Magnuson J."/>
            <person name="Maillard F."/>
            <person name="Morin E."/>
            <person name="Murat C."/>
            <person name="Nolan M."/>
            <person name="Ohm R."/>
            <person name="Pangilinan J."/>
            <person name="Pereira M."/>
            <person name="Perotto S."/>
            <person name="Peter M."/>
            <person name="Riley R."/>
            <person name="Sitrit Y."/>
            <person name="Stielow B."/>
            <person name="Szollosi G."/>
            <person name="Zifcakova L."/>
            <person name="Stursova M."/>
            <person name="Spatafora J.W."/>
            <person name="Tedersoo L."/>
            <person name="Vaario L.-M."/>
            <person name="Yamada A."/>
            <person name="Yan M."/>
            <person name="Wang P."/>
            <person name="Xu J."/>
            <person name="Bruns T."/>
            <person name="Baldrian P."/>
            <person name="Vilgalys R."/>
            <person name="Henrissat B."/>
            <person name="Grigoriev I.V."/>
            <person name="Hibbett D."/>
            <person name="Nagy L.G."/>
            <person name="Martin F.M."/>
        </authorList>
    </citation>
    <scope>NUCLEOTIDE SEQUENCE</scope>
    <source>
        <strain evidence="1">P2</strain>
    </source>
</reference>
<protein>
    <submittedName>
        <fullName evidence="1">Uncharacterized protein</fullName>
    </submittedName>
</protein>
<accession>A0ACB6ZST3</accession>
<comment type="caution">
    <text evidence="1">The sequence shown here is derived from an EMBL/GenBank/DDBJ whole genome shotgun (WGS) entry which is preliminary data.</text>
</comment>
<gene>
    <name evidence="1" type="ORF">BDM02DRAFT_3265871</name>
</gene>
<reference evidence="1" key="2">
    <citation type="journal article" date="2020" name="Nat. Commun.">
        <title>Large-scale genome sequencing of mycorrhizal fungi provides insights into the early evolution of symbiotic traits.</title>
        <authorList>
            <person name="Miyauchi S."/>
            <person name="Kiss E."/>
            <person name="Kuo A."/>
            <person name="Drula E."/>
            <person name="Kohler A."/>
            <person name="Sanchez-Garcia M."/>
            <person name="Morin E."/>
            <person name="Andreopoulos B."/>
            <person name="Barry K.W."/>
            <person name="Bonito G."/>
            <person name="Buee M."/>
            <person name="Carver A."/>
            <person name="Chen C."/>
            <person name="Cichocki N."/>
            <person name="Clum A."/>
            <person name="Culley D."/>
            <person name="Crous P.W."/>
            <person name="Fauchery L."/>
            <person name="Girlanda M."/>
            <person name="Hayes R.D."/>
            <person name="Keri Z."/>
            <person name="LaButti K."/>
            <person name="Lipzen A."/>
            <person name="Lombard V."/>
            <person name="Magnuson J."/>
            <person name="Maillard F."/>
            <person name="Murat C."/>
            <person name="Nolan M."/>
            <person name="Ohm R.A."/>
            <person name="Pangilinan J."/>
            <person name="Pereira M.F."/>
            <person name="Perotto S."/>
            <person name="Peter M."/>
            <person name="Pfister S."/>
            <person name="Riley R."/>
            <person name="Sitrit Y."/>
            <person name="Stielow J.B."/>
            <person name="Szollosi G."/>
            <person name="Zifcakova L."/>
            <person name="Stursova M."/>
            <person name="Spatafora J.W."/>
            <person name="Tedersoo L."/>
            <person name="Vaario L.M."/>
            <person name="Yamada A."/>
            <person name="Yan M."/>
            <person name="Wang P."/>
            <person name="Xu J."/>
            <person name="Bruns T."/>
            <person name="Baldrian P."/>
            <person name="Vilgalys R."/>
            <person name="Dunand C."/>
            <person name="Henrissat B."/>
            <person name="Grigoriev I.V."/>
            <person name="Hibbett D."/>
            <person name="Nagy L.G."/>
            <person name="Martin F.M."/>
        </authorList>
    </citation>
    <scope>NUCLEOTIDE SEQUENCE</scope>
    <source>
        <strain evidence="1">P2</strain>
    </source>
</reference>
<name>A0ACB6ZST3_THEGA</name>
<proteinExistence type="predicted"/>
<organism evidence="1 2">
    <name type="scientific">Thelephora ganbajun</name>
    <name type="common">Ganba fungus</name>
    <dbReference type="NCBI Taxonomy" id="370292"/>
    <lineage>
        <taxon>Eukaryota</taxon>
        <taxon>Fungi</taxon>
        <taxon>Dikarya</taxon>
        <taxon>Basidiomycota</taxon>
        <taxon>Agaricomycotina</taxon>
        <taxon>Agaricomycetes</taxon>
        <taxon>Thelephorales</taxon>
        <taxon>Thelephoraceae</taxon>
        <taxon>Thelephora</taxon>
    </lineage>
</organism>
<evidence type="ECO:0000313" key="2">
    <source>
        <dbReference type="Proteomes" id="UP000886501"/>
    </source>
</evidence>
<dbReference type="Proteomes" id="UP000886501">
    <property type="component" value="Unassembled WGS sequence"/>
</dbReference>